<dbReference type="InterPro" id="IPR036770">
    <property type="entry name" value="Ankyrin_rpt-contain_sf"/>
</dbReference>
<dbReference type="EMBL" id="CAKOGP040002014">
    <property type="protein sequence ID" value="CAJ1959721.1"/>
    <property type="molecule type" value="Genomic_DNA"/>
</dbReference>
<keyword evidence="2" id="KW-0040">ANK repeat</keyword>
<proteinExistence type="predicted"/>
<protein>
    <submittedName>
        <fullName evidence="3">Uncharacterized protein</fullName>
    </submittedName>
</protein>
<reference evidence="3" key="1">
    <citation type="submission" date="2023-08" db="EMBL/GenBank/DDBJ databases">
        <authorList>
            <person name="Audoor S."/>
            <person name="Bilcke G."/>
        </authorList>
    </citation>
    <scope>NUCLEOTIDE SEQUENCE</scope>
</reference>
<evidence type="ECO:0000313" key="3">
    <source>
        <dbReference type="EMBL" id="CAJ1959721.1"/>
    </source>
</evidence>
<evidence type="ECO:0000256" key="2">
    <source>
        <dbReference type="ARBA" id="ARBA00023043"/>
    </source>
</evidence>
<sequence length="240" mass="26614">MADNDNSSSSVALSEACVKGSIDQTLDLIKAAESAETICSTPIAWTDAQGLELRSPPIFIAIDYGHLELVRALLPYHQPPLIDTIMDGDGEYPALSWASFAGQFDIVKLLVEEGKAKVDDEPLSLAREYEHKEIVDYLVKRVDLYSNLGGDLDAIMDKACREGDVAKVKQLLEEDKYDISKWKDKEGKYLALSPMYMAVKFGHYEVIQIFADLGIQVELPQDAQLEGSKVEEVQEPSAEE</sequence>
<dbReference type="SUPFAM" id="SSF48403">
    <property type="entry name" value="Ankyrin repeat"/>
    <property type="match status" value="1"/>
</dbReference>
<keyword evidence="4" id="KW-1185">Reference proteome</keyword>
<dbReference type="PANTHER" id="PTHR24198:SF165">
    <property type="entry name" value="ANKYRIN REPEAT-CONTAINING PROTEIN-RELATED"/>
    <property type="match status" value="1"/>
</dbReference>
<evidence type="ECO:0000313" key="4">
    <source>
        <dbReference type="Proteomes" id="UP001295423"/>
    </source>
</evidence>
<evidence type="ECO:0000256" key="1">
    <source>
        <dbReference type="ARBA" id="ARBA00022737"/>
    </source>
</evidence>
<dbReference type="SMART" id="SM00248">
    <property type="entry name" value="ANK"/>
    <property type="match status" value="4"/>
</dbReference>
<dbReference type="InterPro" id="IPR002110">
    <property type="entry name" value="Ankyrin_rpt"/>
</dbReference>
<organism evidence="3 4">
    <name type="scientific">Cylindrotheca closterium</name>
    <dbReference type="NCBI Taxonomy" id="2856"/>
    <lineage>
        <taxon>Eukaryota</taxon>
        <taxon>Sar</taxon>
        <taxon>Stramenopiles</taxon>
        <taxon>Ochrophyta</taxon>
        <taxon>Bacillariophyta</taxon>
        <taxon>Bacillariophyceae</taxon>
        <taxon>Bacillariophycidae</taxon>
        <taxon>Bacillariales</taxon>
        <taxon>Bacillariaceae</taxon>
        <taxon>Cylindrotheca</taxon>
    </lineage>
</organism>
<name>A0AAD2PW94_9STRA</name>
<dbReference type="Pfam" id="PF12796">
    <property type="entry name" value="Ank_2"/>
    <property type="match status" value="1"/>
</dbReference>
<dbReference type="PANTHER" id="PTHR24198">
    <property type="entry name" value="ANKYRIN REPEAT AND PROTEIN KINASE DOMAIN-CONTAINING PROTEIN"/>
    <property type="match status" value="1"/>
</dbReference>
<keyword evidence="1" id="KW-0677">Repeat</keyword>
<gene>
    <name evidence="3" type="ORF">CYCCA115_LOCUS18140</name>
</gene>
<accession>A0AAD2PW94</accession>
<comment type="caution">
    <text evidence="3">The sequence shown here is derived from an EMBL/GenBank/DDBJ whole genome shotgun (WGS) entry which is preliminary data.</text>
</comment>
<dbReference type="Proteomes" id="UP001295423">
    <property type="component" value="Unassembled WGS sequence"/>
</dbReference>
<dbReference type="Gene3D" id="1.25.40.20">
    <property type="entry name" value="Ankyrin repeat-containing domain"/>
    <property type="match status" value="2"/>
</dbReference>
<dbReference type="AlphaFoldDB" id="A0AAD2PW94"/>